<dbReference type="AlphaFoldDB" id="A0AAV9X871"/>
<evidence type="ECO:0000256" key="1">
    <source>
        <dbReference type="ARBA" id="ARBA00001933"/>
    </source>
</evidence>
<dbReference type="GO" id="GO:0019752">
    <property type="term" value="P:carboxylic acid metabolic process"/>
    <property type="evidence" value="ECO:0007669"/>
    <property type="project" value="InterPro"/>
</dbReference>
<dbReference type="GO" id="GO:0030170">
    <property type="term" value="F:pyridoxal phosphate binding"/>
    <property type="evidence" value="ECO:0007669"/>
    <property type="project" value="InterPro"/>
</dbReference>
<keyword evidence="9" id="KW-1185">Reference proteome</keyword>
<keyword evidence="4 6" id="KW-0663">Pyridoxal phosphate</keyword>
<sequence length="552" mass="59728">MGSLGPTTLHNSIGAGNTNRAAELDSLLNAVLQQLVPFVDTADKELQAHISTAPHKSTLVDYHPPEELQKLLSSTLTLPSAPTGPQGLLSSLHSILQYSVNTSAPGFLDKLYSAPLAPGIAAELILAVLNTNLHVYQVSPVLTLIEKHVTRSLARLFGFDGPRAGGISVQGGSASNTTSIVIARNTLYPDTKTAGNHANGRKLVLFTSAHGHYSIEKAAQMCGFGSAAAIPVPVDQVTGRMVPSELERLILEAKERGETPFYVNATAGSTVLGSFDPFTAIAGIAKRYGMWFHIDGAWGGSFVLSERLKGEYLAGAELADSIAINPHKMMGVPVTCSFLLGRDMELFQRANTLRAGYLFHDTDESETGEWREPYDLADLTLQCGRRGDSLKVFLAWQYYGLKGYESMIERAHKVAAHMVDILARHKDFRLVSTNPPPCLQVCFYYAPGGRDVYGLGEGQIVPGGLEALRKESERRSCVGEWNSRVTRDITRELVGKGFMIDFAPALEGSEEGGKFFRAVVNIQTVAETVERLVGEIESIGRVVVKGLRENSG</sequence>
<protein>
    <recommendedName>
        <fullName evidence="10">Glutamate decarboxylase</fullName>
    </recommendedName>
</protein>
<evidence type="ECO:0000256" key="2">
    <source>
        <dbReference type="ARBA" id="ARBA00009533"/>
    </source>
</evidence>
<dbReference type="PANTHER" id="PTHR45677">
    <property type="entry name" value="GLUTAMATE DECARBOXYLASE-RELATED"/>
    <property type="match status" value="1"/>
</dbReference>
<evidence type="ECO:0000313" key="9">
    <source>
        <dbReference type="Proteomes" id="UP001365542"/>
    </source>
</evidence>
<feature type="modified residue" description="N6-(pyridoxal phosphate)lysine" evidence="6">
    <location>
        <position position="328"/>
    </location>
</feature>
<accession>A0AAV9X871</accession>
<reference evidence="8 9" key="1">
    <citation type="submission" date="2019-10" db="EMBL/GenBank/DDBJ databases">
        <authorList>
            <person name="Palmer J.M."/>
        </authorList>
    </citation>
    <scope>NUCLEOTIDE SEQUENCE [LARGE SCALE GENOMIC DNA]</scope>
    <source>
        <strain evidence="8 9">TWF694</strain>
    </source>
</reference>
<dbReference type="PROSITE" id="PS00392">
    <property type="entry name" value="DDC_GAD_HDC_YDC"/>
    <property type="match status" value="1"/>
</dbReference>
<dbReference type="GO" id="GO:0005737">
    <property type="term" value="C:cytoplasm"/>
    <property type="evidence" value="ECO:0007669"/>
    <property type="project" value="TreeGrafter"/>
</dbReference>
<gene>
    <name evidence="8" type="ORF">TWF694_011162</name>
</gene>
<evidence type="ECO:0008006" key="10">
    <source>
        <dbReference type="Google" id="ProtNLM"/>
    </source>
</evidence>
<dbReference type="Gene3D" id="3.90.1150.170">
    <property type="match status" value="1"/>
</dbReference>
<dbReference type="PANTHER" id="PTHR45677:SF8">
    <property type="entry name" value="CYSTEINE SULFINIC ACID DECARBOXYLASE"/>
    <property type="match status" value="1"/>
</dbReference>
<comment type="similarity">
    <text evidence="2 7">Belongs to the group II decarboxylase family.</text>
</comment>
<name>A0AAV9X871_9PEZI</name>
<evidence type="ECO:0000313" key="8">
    <source>
        <dbReference type="EMBL" id="KAK6538283.1"/>
    </source>
</evidence>
<evidence type="ECO:0000256" key="3">
    <source>
        <dbReference type="ARBA" id="ARBA00022793"/>
    </source>
</evidence>
<evidence type="ECO:0000256" key="7">
    <source>
        <dbReference type="RuleBase" id="RU000382"/>
    </source>
</evidence>
<keyword evidence="5 7" id="KW-0456">Lyase</keyword>
<dbReference type="Gene3D" id="3.40.640.10">
    <property type="entry name" value="Type I PLP-dependent aspartate aminotransferase-like (Major domain)"/>
    <property type="match status" value="1"/>
</dbReference>
<dbReference type="EMBL" id="JAVHJO010000008">
    <property type="protein sequence ID" value="KAK6538283.1"/>
    <property type="molecule type" value="Genomic_DNA"/>
</dbReference>
<dbReference type="GO" id="GO:0016831">
    <property type="term" value="F:carboxy-lyase activity"/>
    <property type="evidence" value="ECO:0007669"/>
    <property type="project" value="UniProtKB-KW"/>
</dbReference>
<dbReference type="InterPro" id="IPR015421">
    <property type="entry name" value="PyrdxlP-dep_Trfase_major"/>
</dbReference>
<evidence type="ECO:0000256" key="6">
    <source>
        <dbReference type="PIRSR" id="PIRSR602129-50"/>
    </source>
</evidence>
<dbReference type="Proteomes" id="UP001365542">
    <property type="component" value="Unassembled WGS sequence"/>
</dbReference>
<dbReference type="InterPro" id="IPR015424">
    <property type="entry name" value="PyrdxlP-dep_Trfase"/>
</dbReference>
<dbReference type="Pfam" id="PF00282">
    <property type="entry name" value="Pyridoxal_deC"/>
    <property type="match status" value="1"/>
</dbReference>
<keyword evidence="3" id="KW-0210">Decarboxylase</keyword>
<comment type="caution">
    <text evidence="8">The sequence shown here is derived from an EMBL/GenBank/DDBJ whole genome shotgun (WGS) entry which is preliminary data.</text>
</comment>
<evidence type="ECO:0000256" key="4">
    <source>
        <dbReference type="ARBA" id="ARBA00022898"/>
    </source>
</evidence>
<proteinExistence type="inferred from homology"/>
<organism evidence="8 9">
    <name type="scientific">Orbilia ellipsospora</name>
    <dbReference type="NCBI Taxonomy" id="2528407"/>
    <lineage>
        <taxon>Eukaryota</taxon>
        <taxon>Fungi</taxon>
        <taxon>Dikarya</taxon>
        <taxon>Ascomycota</taxon>
        <taxon>Pezizomycotina</taxon>
        <taxon>Orbiliomycetes</taxon>
        <taxon>Orbiliales</taxon>
        <taxon>Orbiliaceae</taxon>
        <taxon>Orbilia</taxon>
    </lineage>
</organism>
<dbReference type="InterPro" id="IPR002129">
    <property type="entry name" value="PyrdxlP-dep_de-COase"/>
</dbReference>
<dbReference type="InterPro" id="IPR021115">
    <property type="entry name" value="Pyridoxal-P_BS"/>
</dbReference>
<evidence type="ECO:0000256" key="5">
    <source>
        <dbReference type="ARBA" id="ARBA00023239"/>
    </source>
</evidence>
<comment type="cofactor">
    <cofactor evidence="1 6 7">
        <name>pyridoxal 5'-phosphate</name>
        <dbReference type="ChEBI" id="CHEBI:597326"/>
    </cofactor>
</comment>
<dbReference type="SUPFAM" id="SSF53383">
    <property type="entry name" value="PLP-dependent transferases"/>
    <property type="match status" value="1"/>
</dbReference>